<dbReference type="SMR" id="A0A5F7ZRB9"/>
<dbReference type="InterPro" id="IPR043136">
    <property type="entry name" value="B30.2/SPRY_sf"/>
</dbReference>
<evidence type="ECO:0000259" key="4">
    <source>
        <dbReference type="PROSITE" id="PS50188"/>
    </source>
</evidence>
<dbReference type="EC" id="2.3.2.27" evidence="2"/>
<reference evidence="5" key="4">
    <citation type="submission" date="2025-09" db="UniProtKB">
        <authorList>
            <consortium name="Ensembl"/>
        </authorList>
    </citation>
    <scope>IDENTIFICATION</scope>
    <source>
        <strain evidence="5">17573</strain>
    </source>
</reference>
<dbReference type="GO" id="GO:0061630">
    <property type="term" value="F:ubiquitin protein ligase activity"/>
    <property type="evidence" value="ECO:0007669"/>
    <property type="project" value="UniProtKB-EC"/>
</dbReference>
<dbReference type="PROSITE" id="PS50188">
    <property type="entry name" value="B302_SPRY"/>
    <property type="match status" value="1"/>
</dbReference>
<dbReference type="InterPro" id="IPR050143">
    <property type="entry name" value="TRIM/RBCC"/>
</dbReference>
<dbReference type="InterPro" id="IPR001870">
    <property type="entry name" value="B30.2/SPRY"/>
</dbReference>
<dbReference type="InterPro" id="IPR013320">
    <property type="entry name" value="ConA-like_dom_sf"/>
</dbReference>
<dbReference type="Gene3D" id="2.60.120.920">
    <property type="match status" value="1"/>
</dbReference>
<dbReference type="SUPFAM" id="SSF49899">
    <property type="entry name" value="Concanavalin A-like lectins/glucanases"/>
    <property type="match status" value="1"/>
</dbReference>
<dbReference type="InterPro" id="IPR003879">
    <property type="entry name" value="Butyrophylin_SPRY"/>
</dbReference>
<dbReference type="VEuPathDB" id="HostDB:ENSMMUG00000049955"/>
<reference evidence="5" key="3">
    <citation type="submission" date="2025-08" db="UniProtKB">
        <authorList>
            <consortium name="Ensembl"/>
        </authorList>
    </citation>
    <scope>IDENTIFICATION</scope>
    <source>
        <strain evidence="5">17573</strain>
    </source>
</reference>
<reference evidence="5" key="2">
    <citation type="submission" date="2019-01" db="EMBL/GenBank/DDBJ databases">
        <authorList>
            <person name="Graves T."/>
            <person name="Eichler E.E."/>
            <person name="Wilson R.K."/>
        </authorList>
    </citation>
    <scope>NUCLEOTIDE SEQUENCE [LARGE SCALE GENOMIC DNA]</scope>
    <source>
        <strain evidence="5">17573</strain>
    </source>
</reference>
<name>A0A5F7ZRB9_MACMU</name>
<dbReference type="Proteomes" id="UP000006718">
    <property type="component" value="Chromosome 10"/>
</dbReference>
<dbReference type="Bgee" id="ENSMMUG00000049955">
    <property type="expression patterns" value="Expressed in spermatid and 4 other cell types or tissues"/>
</dbReference>
<keyword evidence="6" id="KW-1185">Reference proteome</keyword>
<evidence type="ECO:0000256" key="3">
    <source>
        <dbReference type="ARBA" id="ARBA00022679"/>
    </source>
</evidence>
<dbReference type="PANTHER" id="PTHR24103">
    <property type="entry name" value="E3 UBIQUITIN-PROTEIN LIGASE TRIM"/>
    <property type="match status" value="1"/>
</dbReference>
<dbReference type="InParanoid" id="A0A5F7ZRB9"/>
<dbReference type="InterPro" id="IPR006574">
    <property type="entry name" value="PRY"/>
</dbReference>
<sequence length="172" mass="19659">MAEHFKEASRCVGCLSYLEKPTYQPGALAHACNPSTLGGQVDMTLNIDIANNRLIISEDLRRVHCGFLRTTESVPRFKQVICVLGSPCFTSGRHYWEVDVGTDKEWDLGAYKESVNRQENCVVFRTWLLDCRCEERKALCSQHCAFNHPLGESQAMQGRHFPGHRYENDFLF</sequence>
<protein>
    <recommendedName>
        <fullName evidence="2">RING-type E3 ubiquitin transferase</fullName>
        <ecNumber evidence="2">2.3.2.27</ecNumber>
    </recommendedName>
</protein>
<dbReference type="SMART" id="SM00589">
    <property type="entry name" value="PRY"/>
    <property type="match status" value="1"/>
</dbReference>
<proteinExistence type="predicted"/>
<evidence type="ECO:0000313" key="5">
    <source>
        <dbReference type="Ensembl" id="ENSMMUP00000068187.1"/>
    </source>
</evidence>
<feature type="domain" description="B30.2/SPRY" evidence="4">
    <location>
        <begin position="23"/>
        <end position="172"/>
    </location>
</feature>
<reference evidence="6" key="1">
    <citation type="journal article" date="2007" name="Science">
        <title>Evolutionary and biomedical insights from the rhesus macaque genome.</title>
        <authorList>
            <person name="Gibbs R.A."/>
            <person name="Rogers J."/>
            <person name="Katze M.G."/>
            <person name="Bumgarner R."/>
            <person name="Weinstock G.M."/>
            <person name="Mardis E.R."/>
            <person name="Remington K.A."/>
            <person name="Strausberg R.L."/>
            <person name="Venter J.C."/>
            <person name="Wilson R.K."/>
            <person name="Batzer M.A."/>
            <person name="Bustamante C.D."/>
            <person name="Eichler E.E."/>
            <person name="Hahn M.W."/>
            <person name="Hardison R.C."/>
            <person name="Makova K.D."/>
            <person name="Miller W."/>
            <person name="Milosavljevic A."/>
            <person name="Palermo R.E."/>
            <person name="Siepel A."/>
            <person name="Sikela J.M."/>
            <person name="Attaway T."/>
            <person name="Bell S."/>
            <person name="Bernard K.E."/>
            <person name="Buhay C.J."/>
            <person name="Chandrabose M.N."/>
            <person name="Dao M."/>
            <person name="Davis C."/>
            <person name="Delehaunty K.D."/>
            <person name="Ding Y."/>
            <person name="Dinh H.H."/>
            <person name="Dugan-Rocha S."/>
            <person name="Fulton L.A."/>
            <person name="Gabisi R.A."/>
            <person name="Garner T.T."/>
            <person name="Godfrey J."/>
            <person name="Hawes A.C."/>
            <person name="Hernandez J."/>
            <person name="Hines S."/>
            <person name="Holder M."/>
            <person name="Hume J."/>
            <person name="Jhangiani S.N."/>
            <person name="Joshi V."/>
            <person name="Khan Z.M."/>
            <person name="Kirkness E.F."/>
            <person name="Cree A."/>
            <person name="Fowler R.G."/>
            <person name="Lee S."/>
            <person name="Lewis L.R."/>
            <person name="Li Z."/>
            <person name="Liu Y.-S."/>
            <person name="Moore S.M."/>
            <person name="Muzny D."/>
            <person name="Nazareth L.V."/>
            <person name="Ngo D.N."/>
            <person name="Okwuonu G.O."/>
            <person name="Pai G."/>
            <person name="Parker D."/>
            <person name="Paul H.A."/>
            <person name="Pfannkoch C."/>
            <person name="Pohl C.S."/>
            <person name="Rogers Y.-H.C."/>
            <person name="Ruiz S.J."/>
            <person name="Sabo A."/>
            <person name="Santibanez J."/>
            <person name="Schneider B.W."/>
            <person name="Smith S.M."/>
            <person name="Sodergren E."/>
            <person name="Svatek A.F."/>
            <person name="Utterback T.R."/>
            <person name="Vattathil S."/>
            <person name="Warren W."/>
            <person name="White C.S."/>
            <person name="Chinwalla A.T."/>
            <person name="Feng Y."/>
            <person name="Halpern A.L."/>
            <person name="Hillier L.W."/>
            <person name="Huang X."/>
            <person name="Minx P."/>
            <person name="Nelson J.O."/>
            <person name="Pepin K.H."/>
            <person name="Qin X."/>
            <person name="Sutton G.G."/>
            <person name="Venter E."/>
            <person name="Walenz B.P."/>
            <person name="Wallis J.W."/>
            <person name="Worley K.C."/>
            <person name="Yang S.-P."/>
            <person name="Jones S.M."/>
            <person name="Marra M.A."/>
            <person name="Rocchi M."/>
            <person name="Schein J.E."/>
            <person name="Baertsch R."/>
            <person name="Clarke L."/>
            <person name="Csuros M."/>
            <person name="Glasscock J."/>
            <person name="Harris R.A."/>
            <person name="Havlak P."/>
            <person name="Jackson A.R."/>
            <person name="Jiang H."/>
            <person name="Liu Y."/>
            <person name="Messina D.N."/>
            <person name="Shen Y."/>
            <person name="Song H.X.-Z."/>
            <person name="Wylie T."/>
            <person name="Zhang L."/>
            <person name="Birney E."/>
            <person name="Han K."/>
            <person name="Konkel M.K."/>
            <person name="Lee J."/>
            <person name="Smit A.F.A."/>
            <person name="Ullmer B."/>
            <person name="Wang H."/>
            <person name="Xing J."/>
            <person name="Burhans R."/>
            <person name="Cheng Z."/>
            <person name="Karro J.E."/>
            <person name="Ma J."/>
            <person name="Raney B."/>
            <person name="She X."/>
            <person name="Cox M.J."/>
            <person name="Demuth J.P."/>
            <person name="Dumas L.J."/>
            <person name="Han S.-G."/>
            <person name="Hopkins J."/>
            <person name="Karimpour-Fard A."/>
            <person name="Kim Y.H."/>
            <person name="Pollack J.R."/>
            <person name="Vinar T."/>
            <person name="Addo-Quaye C."/>
            <person name="Degenhardt J."/>
            <person name="Denby A."/>
            <person name="Hubisz M.J."/>
            <person name="Indap A."/>
            <person name="Kosiol C."/>
            <person name="Lahn B.T."/>
            <person name="Lawson H.A."/>
            <person name="Marklein A."/>
            <person name="Nielsen R."/>
            <person name="Vallender E.J."/>
            <person name="Clark A.G."/>
            <person name="Ferguson B."/>
            <person name="Hernandez R.D."/>
            <person name="Hirani K."/>
            <person name="Kehrer-Sawatzki H."/>
            <person name="Kolb J."/>
            <person name="Patil S."/>
            <person name="Pu L.-L."/>
            <person name="Ren Y."/>
            <person name="Smith D.G."/>
            <person name="Wheeler D.A."/>
            <person name="Schenck I."/>
            <person name="Ball E.V."/>
            <person name="Chen R."/>
            <person name="Cooper D.N."/>
            <person name="Giardine B."/>
            <person name="Hsu F."/>
            <person name="Kent W.J."/>
            <person name="Lesk A."/>
            <person name="Nelson D.L."/>
            <person name="O'brien W.E."/>
            <person name="Pruefer K."/>
            <person name="Stenson P.D."/>
            <person name="Wallace J.C."/>
            <person name="Ke H."/>
            <person name="Liu X.-M."/>
            <person name="Wang P."/>
            <person name="Xiang A.P."/>
            <person name="Yang F."/>
            <person name="Barber G.P."/>
            <person name="Haussler D."/>
            <person name="Karolchik D."/>
            <person name="Kern A.D."/>
            <person name="Kuhn R.M."/>
            <person name="Smith K.E."/>
            <person name="Zwieg A.S."/>
        </authorList>
    </citation>
    <scope>NUCLEOTIDE SEQUENCE [LARGE SCALE GENOMIC DNA]</scope>
    <source>
        <strain evidence="6">17573</strain>
    </source>
</reference>
<organism evidence="5 6">
    <name type="scientific">Macaca mulatta</name>
    <name type="common">Rhesus macaque</name>
    <dbReference type="NCBI Taxonomy" id="9544"/>
    <lineage>
        <taxon>Eukaryota</taxon>
        <taxon>Metazoa</taxon>
        <taxon>Chordata</taxon>
        <taxon>Craniata</taxon>
        <taxon>Vertebrata</taxon>
        <taxon>Euteleostomi</taxon>
        <taxon>Mammalia</taxon>
        <taxon>Eutheria</taxon>
        <taxon>Euarchontoglires</taxon>
        <taxon>Primates</taxon>
        <taxon>Haplorrhini</taxon>
        <taxon>Catarrhini</taxon>
        <taxon>Cercopithecidae</taxon>
        <taxon>Cercopithecinae</taxon>
        <taxon>Macaca</taxon>
    </lineage>
</organism>
<accession>A0A5F7ZRB9</accession>
<dbReference type="Pfam" id="PF13765">
    <property type="entry name" value="PRY"/>
    <property type="match status" value="1"/>
</dbReference>
<keyword evidence="3" id="KW-0808">Transferase</keyword>
<comment type="catalytic activity">
    <reaction evidence="1">
        <text>S-ubiquitinyl-[E2 ubiquitin-conjugating enzyme]-L-cysteine + [acceptor protein]-L-lysine = [E2 ubiquitin-conjugating enzyme]-L-cysteine + N(6)-ubiquitinyl-[acceptor protein]-L-lysine.</text>
        <dbReference type="EC" id="2.3.2.27"/>
    </reaction>
</comment>
<dbReference type="PRINTS" id="PR01407">
    <property type="entry name" value="BUTYPHLNCDUF"/>
</dbReference>
<evidence type="ECO:0000313" key="6">
    <source>
        <dbReference type="Proteomes" id="UP000006718"/>
    </source>
</evidence>
<evidence type="ECO:0000256" key="1">
    <source>
        <dbReference type="ARBA" id="ARBA00000900"/>
    </source>
</evidence>
<dbReference type="AlphaFoldDB" id="A0A5F7ZRB9"/>
<evidence type="ECO:0000256" key="2">
    <source>
        <dbReference type="ARBA" id="ARBA00012483"/>
    </source>
</evidence>
<dbReference type="Ensembl" id="ENSMMUT00000095373.1">
    <property type="protein sequence ID" value="ENSMMUP00000068187.1"/>
    <property type="gene ID" value="ENSMMUG00000049955.1"/>
</dbReference>
<dbReference type="GeneTree" id="ENSGT00940000163187"/>